<evidence type="ECO:0000313" key="2">
    <source>
        <dbReference type="Proteomes" id="UP000694560"/>
    </source>
</evidence>
<reference evidence="1" key="1">
    <citation type="submission" date="2025-08" db="UniProtKB">
        <authorList>
            <consortium name="Ensembl"/>
        </authorList>
    </citation>
    <scope>IDENTIFICATION</scope>
</reference>
<evidence type="ECO:0000313" key="1">
    <source>
        <dbReference type="Ensembl" id="ENSMCSP00000006346.1"/>
    </source>
</evidence>
<dbReference type="Proteomes" id="UP000694560">
    <property type="component" value="Unplaced"/>
</dbReference>
<reference evidence="1" key="2">
    <citation type="submission" date="2025-09" db="UniProtKB">
        <authorList>
            <consortium name="Ensembl"/>
        </authorList>
    </citation>
    <scope>IDENTIFICATION</scope>
</reference>
<organism evidence="1 2">
    <name type="scientific">Malurus cyaneus samueli</name>
    <dbReference type="NCBI Taxonomy" id="2593467"/>
    <lineage>
        <taxon>Eukaryota</taxon>
        <taxon>Metazoa</taxon>
        <taxon>Chordata</taxon>
        <taxon>Craniata</taxon>
        <taxon>Vertebrata</taxon>
        <taxon>Euteleostomi</taxon>
        <taxon>Archelosauria</taxon>
        <taxon>Archosauria</taxon>
        <taxon>Dinosauria</taxon>
        <taxon>Saurischia</taxon>
        <taxon>Theropoda</taxon>
        <taxon>Coelurosauria</taxon>
        <taxon>Aves</taxon>
        <taxon>Neognathae</taxon>
        <taxon>Neoaves</taxon>
        <taxon>Telluraves</taxon>
        <taxon>Australaves</taxon>
        <taxon>Passeriformes</taxon>
        <taxon>Meliphagoidea</taxon>
        <taxon>Maluridae</taxon>
        <taxon>Malurus</taxon>
    </lineage>
</organism>
<dbReference type="Ensembl" id="ENSMCST00000006492.1">
    <property type="protein sequence ID" value="ENSMCSP00000006346.1"/>
    <property type="gene ID" value="ENSMCSG00000004590.1"/>
</dbReference>
<name>A0A8C5TKX7_9PASS</name>
<dbReference type="OrthoDB" id="10042846at2759"/>
<proteinExistence type="predicted"/>
<protein>
    <submittedName>
        <fullName evidence="1">Uncharacterized protein</fullName>
    </submittedName>
</protein>
<dbReference type="AlphaFoldDB" id="A0A8C5TKX7"/>
<sequence length="42" mass="4529">MNLGKGDGLKLETEVLDGKPRLILAASGIFFNHLSQVIFKAS</sequence>
<accession>A0A8C5TKX7</accession>
<keyword evidence="2" id="KW-1185">Reference proteome</keyword>